<protein>
    <submittedName>
        <fullName evidence="1">Uncharacterized protein</fullName>
    </submittedName>
</protein>
<evidence type="ECO:0000313" key="1">
    <source>
        <dbReference type="EMBL" id="KZV31300.1"/>
    </source>
</evidence>
<reference evidence="1 2" key="1">
    <citation type="journal article" date="2015" name="Proc. Natl. Acad. Sci. U.S.A.">
        <title>The resurrection genome of Boea hygrometrica: A blueprint for survival of dehydration.</title>
        <authorList>
            <person name="Xiao L."/>
            <person name="Yang G."/>
            <person name="Zhang L."/>
            <person name="Yang X."/>
            <person name="Zhao S."/>
            <person name="Ji Z."/>
            <person name="Zhou Q."/>
            <person name="Hu M."/>
            <person name="Wang Y."/>
            <person name="Chen M."/>
            <person name="Xu Y."/>
            <person name="Jin H."/>
            <person name="Xiao X."/>
            <person name="Hu G."/>
            <person name="Bao F."/>
            <person name="Hu Y."/>
            <person name="Wan P."/>
            <person name="Li L."/>
            <person name="Deng X."/>
            <person name="Kuang T."/>
            <person name="Xiang C."/>
            <person name="Zhu J.K."/>
            <person name="Oliver M.J."/>
            <person name="He Y."/>
        </authorList>
    </citation>
    <scope>NUCLEOTIDE SEQUENCE [LARGE SCALE GENOMIC DNA]</scope>
    <source>
        <strain evidence="2">cv. XS01</strain>
    </source>
</reference>
<organism evidence="1 2">
    <name type="scientific">Dorcoceras hygrometricum</name>
    <dbReference type="NCBI Taxonomy" id="472368"/>
    <lineage>
        <taxon>Eukaryota</taxon>
        <taxon>Viridiplantae</taxon>
        <taxon>Streptophyta</taxon>
        <taxon>Embryophyta</taxon>
        <taxon>Tracheophyta</taxon>
        <taxon>Spermatophyta</taxon>
        <taxon>Magnoliopsida</taxon>
        <taxon>eudicotyledons</taxon>
        <taxon>Gunneridae</taxon>
        <taxon>Pentapetalae</taxon>
        <taxon>asterids</taxon>
        <taxon>lamiids</taxon>
        <taxon>Lamiales</taxon>
        <taxon>Gesneriaceae</taxon>
        <taxon>Didymocarpoideae</taxon>
        <taxon>Trichosporeae</taxon>
        <taxon>Loxocarpinae</taxon>
        <taxon>Dorcoceras</taxon>
    </lineage>
</organism>
<dbReference type="Proteomes" id="UP000250235">
    <property type="component" value="Unassembled WGS sequence"/>
</dbReference>
<dbReference type="EMBL" id="KV007542">
    <property type="protein sequence ID" value="KZV31300.1"/>
    <property type="molecule type" value="Genomic_DNA"/>
</dbReference>
<evidence type="ECO:0000313" key="2">
    <source>
        <dbReference type="Proteomes" id="UP000250235"/>
    </source>
</evidence>
<proteinExistence type="predicted"/>
<dbReference type="AlphaFoldDB" id="A0A2Z7BAN7"/>
<gene>
    <name evidence="1" type="ORF">F511_16286</name>
</gene>
<sequence length="182" mass="19363">MKILRGARPRTAATGAALHAPSCADHGATNCAMACWPSAVHAATSAHRAAAGRMRRCASSCQSWRTIVRRNSTIAPTCARGQRPLAGHHARPARMVPPGCATRQRPMKRQPCAASAHVYARGPRPEAGFLRQPALEGLTRSARTDSPRRIGRNEFRRLEAAAAALDGGGGGFVREEGRLLST</sequence>
<name>A0A2Z7BAN7_9LAMI</name>
<keyword evidence="2" id="KW-1185">Reference proteome</keyword>
<accession>A0A2Z7BAN7</accession>